<accession>A0ABX8GTC6</accession>
<dbReference type="Proteomes" id="UP000682802">
    <property type="component" value="Chromosome 1"/>
</dbReference>
<keyword evidence="3" id="KW-1185">Reference proteome</keyword>
<dbReference type="EMBL" id="CP076128">
    <property type="protein sequence ID" value="QWG06849.1"/>
    <property type="molecule type" value="Genomic_DNA"/>
</dbReference>
<proteinExistence type="predicted"/>
<dbReference type="InterPro" id="IPR016181">
    <property type="entry name" value="Acyl_CoA_acyltransferase"/>
</dbReference>
<dbReference type="PANTHER" id="PTHR31435">
    <property type="entry name" value="PROTEIN NATD1"/>
    <property type="match status" value="1"/>
</dbReference>
<dbReference type="Pfam" id="PF14542">
    <property type="entry name" value="Acetyltransf_CG"/>
    <property type="match status" value="1"/>
</dbReference>
<feature type="domain" description="N-acetyltransferase" evidence="1">
    <location>
        <begin position="6"/>
        <end position="92"/>
    </location>
</feature>
<evidence type="ECO:0000313" key="3">
    <source>
        <dbReference type="Proteomes" id="UP000682802"/>
    </source>
</evidence>
<evidence type="ECO:0000313" key="2">
    <source>
        <dbReference type="EMBL" id="QWG06849.1"/>
    </source>
</evidence>
<dbReference type="RefSeq" id="WP_215586345.1">
    <property type="nucleotide sequence ID" value="NZ_CP076128.1"/>
</dbReference>
<dbReference type="PANTHER" id="PTHR31435:SF10">
    <property type="entry name" value="BSR4717 PROTEIN"/>
    <property type="match status" value="1"/>
</dbReference>
<gene>
    <name evidence="2" type="ORF">KM029_16290</name>
</gene>
<reference evidence="2 3" key="1">
    <citation type="submission" date="2021-05" db="EMBL/GenBank/DDBJ databases">
        <title>Comparative genomic studies on the polysaccharide-degrading batcterial strains of the Flammeovirga genus.</title>
        <authorList>
            <person name="Zewei F."/>
            <person name="Zheng Z."/>
            <person name="Yu L."/>
            <person name="Ruyue G."/>
            <person name="Yanhong M."/>
            <person name="Yuanyuan C."/>
            <person name="Jingyan G."/>
            <person name="Wenjun H."/>
        </authorList>
    </citation>
    <scope>NUCLEOTIDE SEQUENCE [LARGE SCALE GENOMIC DNA]</scope>
    <source>
        <strain evidence="2 3">YS10</strain>
    </source>
</reference>
<protein>
    <submittedName>
        <fullName evidence="2">N-acetyltransferase</fullName>
    </submittedName>
</protein>
<dbReference type="SUPFAM" id="SSF55729">
    <property type="entry name" value="Acyl-CoA N-acyltransferases (Nat)"/>
    <property type="match status" value="1"/>
</dbReference>
<dbReference type="InterPro" id="IPR031165">
    <property type="entry name" value="GNAT_YJDJ"/>
</dbReference>
<name>A0ABX8GTC6_9BACT</name>
<sequence length="98" mass="11460">MKHQLINNEEKKRYEYMIDGHYAFIDYIIARGNIYLTHTEVPRIFAGQGIGKELVLDVLTNIKEKTEYDLVPLCPFVAAYIKKNPEWKEIVSDTVNIE</sequence>
<evidence type="ECO:0000259" key="1">
    <source>
        <dbReference type="PROSITE" id="PS51729"/>
    </source>
</evidence>
<dbReference type="Gene3D" id="3.40.630.30">
    <property type="match status" value="1"/>
</dbReference>
<organism evidence="2 3">
    <name type="scientific">Flammeovirga kamogawensis</name>
    <dbReference type="NCBI Taxonomy" id="373891"/>
    <lineage>
        <taxon>Bacteria</taxon>
        <taxon>Pseudomonadati</taxon>
        <taxon>Bacteroidota</taxon>
        <taxon>Cytophagia</taxon>
        <taxon>Cytophagales</taxon>
        <taxon>Flammeovirgaceae</taxon>
        <taxon>Flammeovirga</taxon>
    </lineage>
</organism>
<dbReference type="InterPro" id="IPR045057">
    <property type="entry name" value="Gcn5-rel_NAT"/>
</dbReference>
<dbReference type="PROSITE" id="PS51729">
    <property type="entry name" value="GNAT_YJDJ"/>
    <property type="match status" value="1"/>
</dbReference>